<dbReference type="Proteomes" id="UP000583929">
    <property type="component" value="Unassembled WGS sequence"/>
</dbReference>
<keyword evidence="2" id="KW-0677">Repeat</keyword>
<sequence length="3121" mass="353650">MDFIIGIGAKIGEYTVAPVGRQLGYLFRYTTNVSELRTKLEDLNNATQRMERRVNEALNNCHEIEADVQTWQKNAEQISREATTFLNPETHAKALCSCGSPHHLVTRHRLSRKAKKMSVNVRAVVLKNKEFDSMPISYPRQPEGSSATPAKGYESFDSRSKILKNIMAAVGDAANRRSNTRIGLYGMGGIGKTMLAKEIARLAEEDKLFSNVVMTTVSQTPNIKEIQQHISEKLGLKLEEKDSTSKRAELLGMRMKQDESKILLILDDIWNELDLEAIGIHEECRMLITSRDKQVLCNFMGVEESNVFLIGALESSEAINLFKSIIGDSKTDYINALALEIVNECGGLPIAIATVAHALKHKKEETIWKDALRRLKSSNVEKKVYSSIKLSYDFLGSHEEEAKSLLLLCALHKEDEEIQVENLIRYSMGWRLLQDIYTVEDARNRVNSLVDTLKSHCLLLVGWSWSKSIVKMHDVIRDVCIKIAREDHGHRMMKNIAMCEDEKTKAFKAISFLDYDNFDNLPSELECPSLELLLLSSWSTLESIPDEFFKQTGLLKVLVMNGTRLISLPSSFASLQNLQTLCLRNSSLEDIAVIGELKNLKALDLSVCPSIERLPKEIGALKRLQVLDLRKCCNLRVIEANVISNLTQMEELYLPHTFKGWDKNINEEGGIRNASLIEIKSMQRLTALHIFVPSEHILPQGRLFTEKLERYQICIGSRSDSVFSRDEVSSWKLDVSLSQLDQIYGAGLDLVMKGSEYLSLDGLNCVNNVFHDLHKDGFRRLKQLSLENNDGFHHIINSTHHEAFPSLESLTLKRLRSLEGICHGNKLPRGSFNQLRKVDVKNCGRLKNLFPLCVAKLLHEITVENCEMMEEIIVREDGDDHSSSLELRSLHFNSLPKFVQFYCSNYTAPGESHHSKPLFSEMVSFPNLEALTMKGMNIEKLWPDQLIVSSTSYMQSLTSLKVEMCHNLKYLFSFSLAQKFVNLKSIQVKDCNAMEDIIRVVDQLGEEETHTKTIDLFPKLEFIKLEGQLSSLQRFCSSAADSCIMVFPLLSKLIVENCPAQASVDMLVSNQPFFNEKTAFPNLEELVVENCNNFKSLLSSAMVRSVVQLKRLHVNGCEKIEEVILSDHDEEYSSPSSSGASIKAILPFGKLESLQLKKLPNLKRFCEEDYYCIECPLSQMRIMKCPKLKKFMGDKSTSSSSSLSCTTTNTIIGEDMDRMVSTPNTQSLFKHNNKILGAPSFMYFPNLETLEVWGCDGLRCPEMRRFSDGIVTTLLKTIWVDGKHEILETDVNTTLAKLVEKVDNDSDFRSSNGECFCPKERKKGIVSLLTMEFVISIGAKIAEYTVAPLGRQLGYLFRYTTNVTELRTQLEDLNNATQRMKRRIIEALNNCHEIEADVQTWQKNAEQISGEATTFLNPQTHAKALCSCGSPHHLVTRHQLSRKANKMSINVRALLSKNKEFDSIPISYPQQPEGSSATPAKGYESFDSRSKILKIIMAAVGDAANRRSNSNRIGLYGMGGIGKTMLAKEIARLAEEEKLFSKVVMTTVSQTPNIKEIQQHIAEKLGLKLDEKDSTGKRAELLRMRMKQDESKILLILDDIWNELDLEAIGIHEECRMVITSRDQQVLRNFMGVAESNVFLIGALESSEAINLFMKIIGDTKIDYINDLALEIVNECGGLPIAIATVAHALKYRKDEDIWKDALRRLKSSNVEKKVYSSIKLSYDFLGSHEEEAKPLLLLCALHKEDEEIEVEDLIRYSMGWRMLRGVYTVKDTRNRVNSLVDSLKSHCLLLDGRSKSRVKMHDVIRDVCIVIAKEEHGHRMMNNITSAAMYEEFVFHERHKASKAISFLDYDDFDNLPQKLDCPMLELLLLSTGSYLESIPNDFFEQTVQLKVLGMNGTCLGSLPSSFASLQNLETLCLRYSSLEDIAVIGELKNLKALDLSMSYSITRLPKELGNLQRLQVLDLRGCHNMKVVEANVISNLTQMEELYLPRTFKGWDGIINEEGEIRNASVMEIKSLQRLTTLELYVPSEHVLAQGLFTDKLERYQICIGVEHFSFSRDEVSRKWLGLSLSQLDRVYARELVSLMRRSECLSLAGSMSINNGDPSLVNEGFPRLKHLEFDDNDGVQCIINSTEVAFLCLESLRLGDLRSLESIICHANKLPRGSFNGLRKVDVSDCDRLKNLFPLCVAKLLHQITVRYCETMEEIIVIREDDDQSTSSLQLRCLHLESLPKLVQFYCSNHMPAEESDHSKPLFSETVSFPNLEDLIMKGMNIEMLWPQQLMVPSSTAYMQNLTSLKVEECNNLKYLFFFSLAQNFVNLKSIKVEDCEAMEDIIRVVDQPGETHNDHDQMERIDLFPKLESIELHGLSSIQRFCSATDSSPCMVFPLLSQLLIKDCPKLKTLVRSPTATIPTQPLFNEKVSFPKMEQLIVEKMNTEKLWPEPLMVPSSCCFQNLIRLNVGMCNNIRYLFSSSLAQEFVNLKKIKVEKCEAMEDIIRVVGQPGEEESSCDQMKRIDLFPKLESVELNDLSSLQRFCSTTDSSLCKVSFPNLEDLTIKEMDIEMLWAQQLMVSSSSSSSSSFMQNLTKLKVRGCNNMKYLFSSSLARNFGSLKSIRVEDCEAMEDIIRVMDQPGEEESTDHDHHQMKRIDLLPKLESLGLYNLLSLQRFCSAEKIAFPNLKELAVSQCNNLKSLLSSAMARNLVQLEKLSIYGCEKMEEVIVSDEEYSSSSSSSGGNNIKAIIPFEKLKSLKLSNLPNLIRFCDLGDYCIECPLLFELEIMNCPKMKELFMGDKKTSSSSSCSTTTDNIIGEEMDRMESTSTTQSLFKHNNKVIVPMLKTLNTDWSEVIKEIFEMSSYSDSIILFPNLHKLTLICKSRDELIGVPNLTFFLHKYHTIRRLELSGSFVNSSSNDDDDDDELTNNTTTTHLTSTPSSLEELLIKDVDMVDDVFGVEPSSSHNNTIVLLFPNLKYVRFLACRRLQSFAPSFMSFPNLETLIVGRCDGLRYLLSSSTAATLVQLQRMEITDCDEMKEIIIDHNGNEEEEDNKSSTHDHHFLIVFQNLNHLNFDSLPSLQSFYSGNKVTMSFPNLAAFYINKCPEMRRFSDGIVTTLLKTIWVDHGCA</sequence>
<evidence type="ECO:0000256" key="1">
    <source>
        <dbReference type="ARBA" id="ARBA00008894"/>
    </source>
</evidence>
<dbReference type="Gene3D" id="3.40.50.300">
    <property type="entry name" value="P-loop containing nucleotide triphosphate hydrolases"/>
    <property type="match status" value="2"/>
</dbReference>
<dbReference type="Pfam" id="PF23247">
    <property type="entry name" value="LRR_RPS2"/>
    <property type="match status" value="6"/>
</dbReference>
<feature type="region of interest" description="Disordered" evidence="7">
    <location>
        <begin position="2906"/>
        <end position="2929"/>
    </location>
</feature>
<dbReference type="PANTHER" id="PTHR33463">
    <property type="entry name" value="NB-ARC DOMAIN-CONTAINING PROTEIN-RELATED"/>
    <property type="match status" value="1"/>
</dbReference>
<protein>
    <recommendedName>
        <fullName evidence="8">AAA+ ATPase domain-containing protein</fullName>
    </recommendedName>
</protein>
<evidence type="ECO:0000313" key="9">
    <source>
        <dbReference type="EMBL" id="KAF4346787.1"/>
    </source>
</evidence>
<dbReference type="EMBL" id="JAATIQ010000913">
    <property type="protein sequence ID" value="KAF4346787.1"/>
    <property type="molecule type" value="Genomic_DNA"/>
</dbReference>
<evidence type="ECO:0000259" key="8">
    <source>
        <dbReference type="SMART" id="SM00382"/>
    </source>
</evidence>
<dbReference type="PRINTS" id="PR00364">
    <property type="entry name" value="DISEASERSIST"/>
</dbReference>
<organism evidence="9 10">
    <name type="scientific">Cannabis sativa</name>
    <name type="common">Hemp</name>
    <name type="synonym">Marijuana</name>
    <dbReference type="NCBI Taxonomy" id="3483"/>
    <lineage>
        <taxon>Eukaryota</taxon>
        <taxon>Viridiplantae</taxon>
        <taxon>Streptophyta</taxon>
        <taxon>Embryophyta</taxon>
        <taxon>Tracheophyta</taxon>
        <taxon>Spermatophyta</taxon>
        <taxon>Magnoliopsida</taxon>
        <taxon>eudicotyledons</taxon>
        <taxon>Gunneridae</taxon>
        <taxon>Pentapetalae</taxon>
        <taxon>rosids</taxon>
        <taxon>fabids</taxon>
        <taxon>Rosales</taxon>
        <taxon>Cannabaceae</taxon>
        <taxon>Cannabis</taxon>
    </lineage>
</organism>
<gene>
    <name evidence="9" type="ORF">G4B88_027006</name>
</gene>
<evidence type="ECO:0000256" key="3">
    <source>
        <dbReference type="ARBA" id="ARBA00022741"/>
    </source>
</evidence>
<dbReference type="InterPro" id="IPR057135">
    <property type="entry name" value="At4g27190-like_LRR"/>
</dbReference>
<keyword evidence="6" id="KW-0175">Coiled coil</keyword>
<dbReference type="GO" id="GO:0005524">
    <property type="term" value="F:ATP binding"/>
    <property type="evidence" value="ECO:0007669"/>
    <property type="project" value="UniProtKB-KW"/>
</dbReference>
<keyword evidence="3" id="KW-0547">Nucleotide-binding</keyword>
<reference evidence="9 10" key="1">
    <citation type="journal article" date="2020" name="bioRxiv">
        <title>Sequence and annotation of 42 cannabis genomes reveals extensive copy number variation in cannabinoid synthesis and pathogen resistance genes.</title>
        <authorList>
            <person name="Mckernan K.J."/>
            <person name="Helbert Y."/>
            <person name="Kane L.T."/>
            <person name="Ebling H."/>
            <person name="Zhang L."/>
            <person name="Liu B."/>
            <person name="Eaton Z."/>
            <person name="Mclaughlin S."/>
            <person name="Kingan S."/>
            <person name="Baybayan P."/>
            <person name="Concepcion G."/>
            <person name="Jordan M."/>
            <person name="Riva A."/>
            <person name="Barbazuk W."/>
            <person name="Harkins T."/>
        </authorList>
    </citation>
    <scope>NUCLEOTIDE SEQUENCE [LARGE SCALE GENOMIC DNA]</scope>
    <source>
        <strain evidence="10">cv. Jamaican Lion 4</strain>
        <tissue evidence="9">Leaf</tissue>
    </source>
</reference>
<feature type="coiled-coil region" evidence="6">
    <location>
        <begin position="26"/>
        <end position="81"/>
    </location>
</feature>
<dbReference type="Gene3D" id="1.10.8.430">
    <property type="entry name" value="Helical domain of apoptotic protease-activating factors"/>
    <property type="match status" value="2"/>
</dbReference>
<evidence type="ECO:0000256" key="5">
    <source>
        <dbReference type="ARBA" id="ARBA00022840"/>
    </source>
</evidence>
<dbReference type="SMART" id="SM00382">
    <property type="entry name" value="AAA"/>
    <property type="match status" value="2"/>
</dbReference>
<dbReference type="InterPro" id="IPR003593">
    <property type="entry name" value="AAA+_ATPase"/>
</dbReference>
<name>A0A7J6DL03_CANSA</name>
<feature type="domain" description="AAA+ ATPase" evidence="8">
    <location>
        <begin position="178"/>
        <end position="332"/>
    </location>
</feature>
<evidence type="ECO:0000313" key="10">
    <source>
        <dbReference type="Proteomes" id="UP000583929"/>
    </source>
</evidence>
<evidence type="ECO:0000256" key="2">
    <source>
        <dbReference type="ARBA" id="ARBA00022737"/>
    </source>
</evidence>
<feature type="coiled-coil region" evidence="6">
    <location>
        <begin position="1356"/>
        <end position="1390"/>
    </location>
</feature>
<dbReference type="GO" id="GO:0006952">
    <property type="term" value="P:defense response"/>
    <property type="evidence" value="ECO:0007669"/>
    <property type="project" value="UniProtKB-KW"/>
</dbReference>
<dbReference type="PANTHER" id="PTHR33463:SF198">
    <property type="entry name" value="RPP4C3"/>
    <property type="match status" value="1"/>
</dbReference>
<evidence type="ECO:0000256" key="7">
    <source>
        <dbReference type="SAM" id="MobiDB-lite"/>
    </source>
</evidence>
<evidence type="ECO:0000256" key="6">
    <source>
        <dbReference type="SAM" id="Coils"/>
    </source>
</evidence>
<dbReference type="InterPro" id="IPR032675">
    <property type="entry name" value="LRR_dom_sf"/>
</dbReference>
<comment type="caution">
    <text evidence="9">The sequence shown here is derived from an EMBL/GenBank/DDBJ whole genome shotgun (WGS) entry which is preliminary data.</text>
</comment>
<accession>A0A7J6DL03</accession>
<dbReference type="SUPFAM" id="SSF52058">
    <property type="entry name" value="L domain-like"/>
    <property type="match status" value="2"/>
</dbReference>
<dbReference type="Pfam" id="PF23598">
    <property type="entry name" value="LRR_14"/>
    <property type="match status" value="1"/>
</dbReference>
<dbReference type="GO" id="GO:0043531">
    <property type="term" value="F:ADP binding"/>
    <property type="evidence" value="ECO:0007669"/>
    <property type="project" value="InterPro"/>
</dbReference>
<keyword evidence="4" id="KW-0611">Plant defense</keyword>
<dbReference type="InterPro" id="IPR002182">
    <property type="entry name" value="NB-ARC"/>
</dbReference>
<keyword evidence="10" id="KW-1185">Reference proteome</keyword>
<proteinExistence type="inferred from homology"/>
<feature type="domain" description="AAA+ ATPase" evidence="8">
    <location>
        <begin position="1509"/>
        <end position="1668"/>
    </location>
</feature>
<evidence type="ECO:0000256" key="4">
    <source>
        <dbReference type="ARBA" id="ARBA00022821"/>
    </source>
</evidence>
<keyword evidence="5" id="KW-0067">ATP-binding</keyword>
<comment type="similarity">
    <text evidence="1">Belongs to the disease resistance NB-LRR family.</text>
</comment>
<dbReference type="SUPFAM" id="SSF52540">
    <property type="entry name" value="P-loop containing nucleoside triphosphate hydrolases"/>
    <property type="match status" value="2"/>
</dbReference>
<dbReference type="Pfam" id="PF00931">
    <property type="entry name" value="NB-ARC"/>
    <property type="match status" value="2"/>
</dbReference>
<dbReference type="InterPro" id="IPR055414">
    <property type="entry name" value="LRR_R13L4/SHOC2-like"/>
</dbReference>
<dbReference type="InterPro" id="IPR050905">
    <property type="entry name" value="Plant_NBS-LRR"/>
</dbReference>
<dbReference type="InterPro" id="IPR042197">
    <property type="entry name" value="Apaf_helical"/>
</dbReference>
<dbReference type="Gene3D" id="3.80.10.10">
    <property type="entry name" value="Ribonuclease Inhibitor"/>
    <property type="match status" value="8"/>
</dbReference>
<dbReference type="SUPFAM" id="SSF52047">
    <property type="entry name" value="RNI-like"/>
    <property type="match status" value="4"/>
</dbReference>
<feature type="compositionally biased region" description="Low complexity" evidence="7">
    <location>
        <begin position="2919"/>
        <end position="2929"/>
    </location>
</feature>
<dbReference type="InterPro" id="IPR027417">
    <property type="entry name" value="P-loop_NTPase"/>
</dbReference>